<dbReference type="Gene3D" id="3.40.50.720">
    <property type="entry name" value="NAD(P)-binding Rossmann-like Domain"/>
    <property type="match status" value="1"/>
</dbReference>
<accession>A0A939FU71</accession>
<dbReference type="RefSeq" id="WP_086572217.1">
    <property type="nucleotide sequence ID" value="NZ_JAFMOF010000005.1"/>
</dbReference>
<dbReference type="NCBIfam" id="NF006114">
    <property type="entry name" value="PRK08263.1"/>
    <property type="match status" value="1"/>
</dbReference>
<comment type="similarity">
    <text evidence="1 3">Belongs to the short-chain dehydrogenases/reductases (SDR) family.</text>
</comment>
<dbReference type="AlphaFoldDB" id="A0A939FU71"/>
<evidence type="ECO:0000313" key="5">
    <source>
        <dbReference type="EMBL" id="MBO0656793.1"/>
    </source>
</evidence>
<dbReference type="PRINTS" id="PR00080">
    <property type="entry name" value="SDRFAMILY"/>
</dbReference>
<dbReference type="InterPro" id="IPR002347">
    <property type="entry name" value="SDR_fam"/>
</dbReference>
<proteinExistence type="inferred from homology"/>
<feature type="domain" description="Ketoreductase" evidence="4">
    <location>
        <begin position="13"/>
        <end position="205"/>
    </location>
</feature>
<dbReference type="EMBL" id="JAFMOF010000005">
    <property type="protein sequence ID" value="MBO0656793.1"/>
    <property type="molecule type" value="Genomic_DNA"/>
</dbReference>
<evidence type="ECO:0000256" key="1">
    <source>
        <dbReference type="ARBA" id="ARBA00006484"/>
    </source>
</evidence>
<gene>
    <name evidence="5" type="ORF">J1792_29855</name>
</gene>
<dbReference type="InterPro" id="IPR020904">
    <property type="entry name" value="Sc_DH/Rdtase_CS"/>
</dbReference>
<dbReference type="PROSITE" id="PS00061">
    <property type="entry name" value="ADH_SHORT"/>
    <property type="match status" value="1"/>
</dbReference>
<organism evidence="5 6">
    <name type="scientific">Streptomyces triculaminicus</name>
    <dbReference type="NCBI Taxonomy" id="2816232"/>
    <lineage>
        <taxon>Bacteria</taxon>
        <taxon>Bacillati</taxon>
        <taxon>Actinomycetota</taxon>
        <taxon>Actinomycetes</taxon>
        <taxon>Kitasatosporales</taxon>
        <taxon>Streptomycetaceae</taxon>
        <taxon>Streptomyces</taxon>
    </lineage>
</organism>
<sequence>MSGRQGEGTGEGRVWFVTGTSSGFGREIARAVIAHGDRVVATARDVAAVEDLVALAPGRVRAVALDVTDDASIRRAVAEAETGFGRIDVLVNNAGAGLLGAFEELSDSELRRNFETNLFGAMAVTRAVLPVMRHQRAGRIVQMSSVIGVIAGPGGTAYAGTKFALEGMSEALAAEVAHLGIRVTIVEPGPFRTDFGGRSLRWGTPMEDYAELMGPARAALEASHGSQSGDPYRGAEAIIAAVGLEEPPLRLPLGAEAFAWIRAHLRARLEQLDAVEEIGADTAFR</sequence>
<evidence type="ECO:0000256" key="2">
    <source>
        <dbReference type="ARBA" id="ARBA00023002"/>
    </source>
</evidence>
<dbReference type="PANTHER" id="PTHR43976">
    <property type="entry name" value="SHORT CHAIN DEHYDROGENASE"/>
    <property type="match status" value="1"/>
</dbReference>
<dbReference type="NCBIfam" id="NF004824">
    <property type="entry name" value="PRK06180.1"/>
    <property type="match status" value="1"/>
</dbReference>
<name>A0A939FU71_9ACTN</name>
<dbReference type="CDD" id="cd05374">
    <property type="entry name" value="17beta-HSD-like_SDR_c"/>
    <property type="match status" value="1"/>
</dbReference>
<dbReference type="InterPro" id="IPR051911">
    <property type="entry name" value="SDR_oxidoreductase"/>
</dbReference>
<dbReference type="Proteomes" id="UP000664781">
    <property type="component" value="Unassembled WGS sequence"/>
</dbReference>
<evidence type="ECO:0000259" key="4">
    <source>
        <dbReference type="SMART" id="SM00822"/>
    </source>
</evidence>
<evidence type="ECO:0000256" key="3">
    <source>
        <dbReference type="RuleBase" id="RU000363"/>
    </source>
</evidence>
<dbReference type="PANTHER" id="PTHR43976:SF16">
    <property type="entry name" value="SHORT-CHAIN DEHYDROGENASE_REDUCTASE FAMILY PROTEIN"/>
    <property type="match status" value="1"/>
</dbReference>
<dbReference type="PRINTS" id="PR00081">
    <property type="entry name" value="GDHRDH"/>
</dbReference>
<dbReference type="InterPro" id="IPR036291">
    <property type="entry name" value="NAD(P)-bd_dom_sf"/>
</dbReference>
<dbReference type="Pfam" id="PF00106">
    <property type="entry name" value="adh_short"/>
    <property type="match status" value="1"/>
</dbReference>
<dbReference type="SMART" id="SM00822">
    <property type="entry name" value="PKS_KR"/>
    <property type="match status" value="1"/>
</dbReference>
<reference evidence="5" key="1">
    <citation type="submission" date="2021-03" db="EMBL/GenBank/DDBJ databases">
        <title>Streptomyces strains.</title>
        <authorList>
            <person name="Lund M.B."/>
            <person name="Toerring T."/>
        </authorList>
    </citation>
    <scope>NUCLEOTIDE SEQUENCE</scope>
    <source>
        <strain evidence="5">JCM 4242</strain>
    </source>
</reference>
<evidence type="ECO:0000313" key="6">
    <source>
        <dbReference type="Proteomes" id="UP000664781"/>
    </source>
</evidence>
<keyword evidence="6" id="KW-1185">Reference proteome</keyword>
<protein>
    <submittedName>
        <fullName evidence="5">SDR family NAD(P)-dependent oxidoreductase</fullName>
    </submittedName>
</protein>
<keyword evidence="2" id="KW-0560">Oxidoreductase</keyword>
<dbReference type="GO" id="GO:0016491">
    <property type="term" value="F:oxidoreductase activity"/>
    <property type="evidence" value="ECO:0007669"/>
    <property type="project" value="UniProtKB-KW"/>
</dbReference>
<dbReference type="InterPro" id="IPR057326">
    <property type="entry name" value="KR_dom"/>
</dbReference>
<dbReference type="SUPFAM" id="SSF51735">
    <property type="entry name" value="NAD(P)-binding Rossmann-fold domains"/>
    <property type="match status" value="1"/>
</dbReference>
<comment type="caution">
    <text evidence="5">The sequence shown here is derived from an EMBL/GenBank/DDBJ whole genome shotgun (WGS) entry which is preliminary data.</text>
</comment>